<evidence type="ECO:0000313" key="2">
    <source>
        <dbReference type="EMBL" id="ALG10117.1"/>
    </source>
</evidence>
<evidence type="ECO:0000313" key="3">
    <source>
        <dbReference type="Proteomes" id="UP000063699"/>
    </source>
</evidence>
<protein>
    <submittedName>
        <fullName evidence="2">Uncharacterized protein</fullName>
    </submittedName>
</protein>
<sequence>MTAGIREGVMASMHAASVPVGAVRTPVGDPAWLVSGYDEVRALIADSRLSWTTSAAGASRYSQAATMGHPDAPRAEAERTTNQAEAAASHNRVALDQQLIDLGNDAPGTASAVRQDGDR</sequence>
<dbReference type="GO" id="GO:0016705">
    <property type="term" value="F:oxidoreductase activity, acting on paired donors, with incorporation or reduction of molecular oxygen"/>
    <property type="evidence" value="ECO:0007669"/>
    <property type="project" value="InterPro"/>
</dbReference>
<keyword evidence="3" id="KW-1185">Reference proteome</keyword>
<organism evidence="2 3">
    <name type="scientific">Kibdelosporangium phytohabitans</name>
    <dbReference type="NCBI Taxonomy" id="860235"/>
    <lineage>
        <taxon>Bacteria</taxon>
        <taxon>Bacillati</taxon>
        <taxon>Actinomycetota</taxon>
        <taxon>Actinomycetes</taxon>
        <taxon>Pseudonocardiales</taxon>
        <taxon>Pseudonocardiaceae</taxon>
        <taxon>Kibdelosporangium</taxon>
    </lineage>
</organism>
<dbReference type="GO" id="GO:0004497">
    <property type="term" value="F:monooxygenase activity"/>
    <property type="evidence" value="ECO:0007669"/>
    <property type="project" value="InterPro"/>
</dbReference>
<dbReference type="EMBL" id="CP012752">
    <property type="protein sequence ID" value="ALG10117.1"/>
    <property type="molecule type" value="Genomic_DNA"/>
</dbReference>
<dbReference type="GO" id="GO:0005506">
    <property type="term" value="F:iron ion binding"/>
    <property type="evidence" value="ECO:0007669"/>
    <property type="project" value="InterPro"/>
</dbReference>
<dbReference type="InterPro" id="IPR036396">
    <property type="entry name" value="Cyt_P450_sf"/>
</dbReference>
<feature type="region of interest" description="Disordered" evidence="1">
    <location>
        <begin position="59"/>
        <end position="119"/>
    </location>
</feature>
<dbReference type="Gene3D" id="1.10.630.10">
    <property type="entry name" value="Cytochrome P450"/>
    <property type="match status" value="1"/>
</dbReference>
<proteinExistence type="predicted"/>
<gene>
    <name evidence="2" type="ORF">AOZ06_27330</name>
</gene>
<dbReference type="Proteomes" id="UP000063699">
    <property type="component" value="Chromosome"/>
</dbReference>
<reference evidence="2 3" key="1">
    <citation type="submission" date="2015-07" db="EMBL/GenBank/DDBJ databases">
        <title>Genome sequencing of Kibdelosporangium phytohabitans.</title>
        <authorList>
            <person name="Qin S."/>
            <person name="Xing K."/>
        </authorList>
    </citation>
    <scope>NUCLEOTIDE SEQUENCE [LARGE SCALE GENOMIC DNA]</scope>
    <source>
        <strain evidence="2 3">KLBMP1111</strain>
    </source>
</reference>
<name>A0A0N9I2P0_9PSEU</name>
<dbReference type="AlphaFoldDB" id="A0A0N9I2P0"/>
<accession>A0A0N9I2P0</accession>
<evidence type="ECO:0000256" key="1">
    <source>
        <dbReference type="SAM" id="MobiDB-lite"/>
    </source>
</evidence>
<dbReference type="KEGG" id="kphy:AOZ06_27330"/>
<dbReference type="GO" id="GO:0020037">
    <property type="term" value="F:heme binding"/>
    <property type="evidence" value="ECO:0007669"/>
    <property type="project" value="InterPro"/>
</dbReference>